<gene>
    <name evidence="2" type="ORF">A6A20_04520</name>
</gene>
<dbReference type="RefSeq" id="WP_279572355.1">
    <property type="nucleotide sequence ID" value="NZ_LWID01000001.1"/>
</dbReference>
<comment type="caution">
    <text evidence="2">The sequence shown here is derived from an EMBL/GenBank/DDBJ whole genome shotgun (WGS) entry which is preliminary data.</text>
</comment>
<feature type="signal peptide" evidence="1">
    <location>
        <begin position="1"/>
        <end position="20"/>
    </location>
</feature>
<proteinExistence type="predicted"/>
<dbReference type="NCBIfam" id="NF007855">
    <property type="entry name" value="PRK10564.1"/>
    <property type="match status" value="1"/>
</dbReference>
<dbReference type="AlphaFoldDB" id="A0A9X4PCM2"/>
<name>A0A9X4PCM2_9PAST</name>
<dbReference type="GO" id="GO:0008643">
    <property type="term" value="P:carbohydrate transport"/>
    <property type="evidence" value="ECO:0007669"/>
    <property type="project" value="InterPro"/>
</dbReference>
<evidence type="ECO:0000313" key="3">
    <source>
        <dbReference type="Proteomes" id="UP001155500"/>
    </source>
</evidence>
<evidence type="ECO:0000313" key="2">
    <source>
        <dbReference type="EMBL" id="MDG6894906.1"/>
    </source>
</evidence>
<reference evidence="2" key="1">
    <citation type="submission" date="2016-03" db="EMBL/GenBank/DDBJ databases">
        <title>Co-evolution between Pasteurellaceae and their hosts.</title>
        <authorList>
            <person name="Hansen M.J."/>
            <person name="Bojesen A.M."/>
            <person name="Planet P."/>
        </authorList>
    </citation>
    <scope>NUCLEOTIDE SEQUENCE</scope>
    <source>
        <strain evidence="2">146/S8/89</strain>
    </source>
</reference>
<dbReference type="EMBL" id="LWID01000001">
    <property type="protein sequence ID" value="MDG6894906.1"/>
    <property type="molecule type" value="Genomic_DNA"/>
</dbReference>
<protein>
    <submittedName>
        <fullName evidence="2">Maltose operon protein MalM</fullName>
    </submittedName>
</protein>
<sequence>MKKGLFLTLFLMSIHSISIATPQIAIQTLQQLDWQTISLAQSTQTTLTAQHRQRFTEKFAGIASPVAAYRLPANQGSLHIEIDSLIVNDQVFIPNVMVFDSHFNPATQYPASTFKFQGERGLSDNRFSAELNLTPTPNQDDIYLLIYTTAQDLAQTTTIPHPAKTYAKAMGNQPPAINDLKIKHSLNGKITIKVSNEQTTRFIGLDKLFSSANKNAAILSSVTPTQNPQAINISVDKDTENYFNQAVTKALKAGDINKAMNLVNEAEKLGLTSPRQRFLQGVSTKYPPQ</sequence>
<evidence type="ECO:0000256" key="1">
    <source>
        <dbReference type="SAM" id="SignalP"/>
    </source>
</evidence>
<dbReference type="InterPro" id="IPR010794">
    <property type="entry name" value="MalM"/>
</dbReference>
<dbReference type="Proteomes" id="UP001155500">
    <property type="component" value="Unassembled WGS sequence"/>
</dbReference>
<accession>A0A9X4PCM2</accession>
<dbReference type="Pfam" id="PF07148">
    <property type="entry name" value="MalM"/>
    <property type="match status" value="1"/>
</dbReference>
<keyword evidence="1" id="KW-0732">Signal</keyword>
<feature type="chain" id="PRO_5040941537" evidence="1">
    <location>
        <begin position="21"/>
        <end position="289"/>
    </location>
</feature>
<organism evidence="2 3">
    <name type="scientific">Volucribacter amazonae</name>
    <dbReference type="NCBI Taxonomy" id="256731"/>
    <lineage>
        <taxon>Bacteria</taxon>
        <taxon>Pseudomonadati</taxon>
        <taxon>Pseudomonadota</taxon>
        <taxon>Gammaproteobacteria</taxon>
        <taxon>Pasteurellales</taxon>
        <taxon>Pasteurellaceae</taxon>
        <taxon>Volucribacter</taxon>
    </lineage>
</organism>
<keyword evidence="3" id="KW-1185">Reference proteome</keyword>
<dbReference type="GO" id="GO:0042597">
    <property type="term" value="C:periplasmic space"/>
    <property type="evidence" value="ECO:0007669"/>
    <property type="project" value="InterPro"/>
</dbReference>